<keyword evidence="5 6" id="KW-0560">Oxidoreductase</keyword>
<dbReference type="InterPro" id="IPR046373">
    <property type="entry name" value="Acyl-CoA_Oxase/DH_mid-dom_sf"/>
</dbReference>
<evidence type="ECO:0000256" key="1">
    <source>
        <dbReference type="ARBA" id="ARBA00001974"/>
    </source>
</evidence>
<organism evidence="10 11">
    <name type="scientific">Rhodococcus jostii</name>
    <dbReference type="NCBI Taxonomy" id="132919"/>
    <lineage>
        <taxon>Bacteria</taxon>
        <taxon>Bacillati</taxon>
        <taxon>Actinomycetota</taxon>
        <taxon>Actinomycetes</taxon>
        <taxon>Mycobacteriales</taxon>
        <taxon>Nocardiaceae</taxon>
        <taxon>Rhodococcus</taxon>
    </lineage>
</organism>
<dbReference type="GO" id="GO:0016627">
    <property type="term" value="F:oxidoreductase activity, acting on the CH-CH group of donors"/>
    <property type="evidence" value="ECO:0007669"/>
    <property type="project" value="InterPro"/>
</dbReference>
<dbReference type="Pfam" id="PF00441">
    <property type="entry name" value="Acyl-CoA_dh_1"/>
    <property type="match status" value="1"/>
</dbReference>
<reference evidence="11" key="1">
    <citation type="submission" date="2016-10" db="EMBL/GenBank/DDBJ databases">
        <authorList>
            <person name="Varghese N."/>
        </authorList>
    </citation>
    <scope>NUCLEOTIDE SEQUENCE [LARGE SCALE GENOMIC DNA]</scope>
    <source>
        <strain evidence="11">DSM 44719</strain>
    </source>
</reference>
<dbReference type="Proteomes" id="UP000183407">
    <property type="component" value="Unassembled WGS sequence"/>
</dbReference>
<evidence type="ECO:0000259" key="8">
    <source>
        <dbReference type="Pfam" id="PF02770"/>
    </source>
</evidence>
<comment type="cofactor">
    <cofactor evidence="1 6">
        <name>FAD</name>
        <dbReference type="ChEBI" id="CHEBI:57692"/>
    </cofactor>
</comment>
<dbReference type="Gene3D" id="2.40.110.10">
    <property type="entry name" value="Butyryl-CoA Dehydrogenase, subunit A, domain 2"/>
    <property type="match status" value="1"/>
</dbReference>
<dbReference type="PANTHER" id="PTHR43292:SF4">
    <property type="entry name" value="ACYL-COA DEHYDROGENASE FADE34"/>
    <property type="match status" value="1"/>
</dbReference>
<dbReference type="InterPro" id="IPR013786">
    <property type="entry name" value="AcylCoA_DH/ox_N"/>
</dbReference>
<dbReference type="RefSeq" id="WP_073362274.1">
    <property type="nucleotide sequence ID" value="NZ_FNTL01000002.1"/>
</dbReference>
<dbReference type="InterPro" id="IPR036250">
    <property type="entry name" value="AcylCo_DH-like_C"/>
</dbReference>
<dbReference type="Pfam" id="PF02770">
    <property type="entry name" value="Acyl-CoA_dh_M"/>
    <property type="match status" value="1"/>
</dbReference>
<evidence type="ECO:0000313" key="10">
    <source>
        <dbReference type="EMBL" id="SEB34680.1"/>
    </source>
</evidence>
<dbReference type="InterPro" id="IPR037069">
    <property type="entry name" value="AcylCoA_DH/ox_N_sf"/>
</dbReference>
<evidence type="ECO:0000259" key="9">
    <source>
        <dbReference type="Pfam" id="PF02771"/>
    </source>
</evidence>
<dbReference type="GO" id="GO:0050660">
    <property type="term" value="F:flavin adenine dinucleotide binding"/>
    <property type="evidence" value="ECO:0007669"/>
    <property type="project" value="InterPro"/>
</dbReference>
<evidence type="ECO:0000313" key="11">
    <source>
        <dbReference type="Proteomes" id="UP000183407"/>
    </source>
</evidence>
<keyword evidence="4 6" id="KW-0274">FAD</keyword>
<comment type="similarity">
    <text evidence="2 6">Belongs to the acyl-CoA dehydrogenase family.</text>
</comment>
<dbReference type="Gene3D" id="1.20.140.10">
    <property type="entry name" value="Butyryl-CoA Dehydrogenase, subunit A, domain 3"/>
    <property type="match status" value="1"/>
</dbReference>
<feature type="domain" description="Acyl-CoA dehydrogenase/oxidase N-terminal" evidence="9">
    <location>
        <begin position="56"/>
        <end position="140"/>
    </location>
</feature>
<dbReference type="OrthoDB" id="5167280at2"/>
<feature type="domain" description="Acyl-CoA dehydrogenase/oxidase C-terminal" evidence="7">
    <location>
        <begin position="250"/>
        <end position="400"/>
    </location>
</feature>
<keyword evidence="3 6" id="KW-0285">Flavoprotein</keyword>
<evidence type="ECO:0000256" key="2">
    <source>
        <dbReference type="ARBA" id="ARBA00009347"/>
    </source>
</evidence>
<dbReference type="SUPFAM" id="SSF47203">
    <property type="entry name" value="Acyl-CoA dehydrogenase C-terminal domain-like"/>
    <property type="match status" value="1"/>
</dbReference>
<dbReference type="FunFam" id="2.40.110.10:FF:000011">
    <property type="entry name" value="Acyl-CoA dehydrogenase FadE34"/>
    <property type="match status" value="1"/>
</dbReference>
<accession>A0A1H4IKY5</accession>
<dbReference type="AlphaFoldDB" id="A0A1H4IKY5"/>
<feature type="domain" description="Acyl-CoA oxidase/dehydrogenase middle" evidence="8">
    <location>
        <begin position="144"/>
        <end position="238"/>
    </location>
</feature>
<evidence type="ECO:0000256" key="4">
    <source>
        <dbReference type="ARBA" id="ARBA00022827"/>
    </source>
</evidence>
<evidence type="ECO:0000259" key="7">
    <source>
        <dbReference type="Pfam" id="PF00441"/>
    </source>
</evidence>
<evidence type="ECO:0000256" key="5">
    <source>
        <dbReference type="ARBA" id="ARBA00023002"/>
    </source>
</evidence>
<dbReference type="InterPro" id="IPR006091">
    <property type="entry name" value="Acyl-CoA_Oxase/DH_mid-dom"/>
</dbReference>
<sequence>MTNLVDVSSEFIDTARQFLESAADQWRGDGATEADASTPERVALFPDLTPDEEAAEMSAARSWRQQRFDAGFGWITGPTQHGGAGMTSAHERAYQSLERNYTFPAQRIYDIGIGMVAPTLLAYGSDTAKSRYLTALHRGDIVACQLFSEPGAGSDLAGIATRAVREGEGWRINGQKIWSSGAHLSALGLLVCRTGDPDKRHANLTAFALPIDSEGVAVKPIRQMTGGSSFNEVFLTDVWIPDELRLGEVDRGWEVVIATLMNERAAVGGPAAGGSGIFSTERLASLLRRFGRADDPVMRQEFMRLHSELAVAKWTRLRSQARLRAGQRPGPEMSIGKLALTNNLASLSRLVSHALGPRIVANTGEPATYMWSELVLGQPGLRIGGGTDEVQRNILAERVLGLPR</sequence>
<name>A0A1H4IKY5_RHOJO</name>
<evidence type="ECO:0000256" key="3">
    <source>
        <dbReference type="ARBA" id="ARBA00022630"/>
    </source>
</evidence>
<dbReference type="InterPro" id="IPR052161">
    <property type="entry name" value="Mycobact_Acyl-CoA_DH"/>
</dbReference>
<protein>
    <submittedName>
        <fullName evidence="10">Acyl-CoA dehydrogenase</fullName>
    </submittedName>
</protein>
<evidence type="ECO:0000256" key="6">
    <source>
        <dbReference type="RuleBase" id="RU362125"/>
    </source>
</evidence>
<dbReference type="EMBL" id="FNTL01000002">
    <property type="protein sequence ID" value="SEB34680.1"/>
    <property type="molecule type" value="Genomic_DNA"/>
</dbReference>
<dbReference type="Gene3D" id="1.10.540.10">
    <property type="entry name" value="Acyl-CoA dehydrogenase/oxidase, N-terminal domain"/>
    <property type="match status" value="1"/>
</dbReference>
<proteinExistence type="inferred from homology"/>
<dbReference type="InterPro" id="IPR009100">
    <property type="entry name" value="AcylCoA_DH/oxidase_NM_dom_sf"/>
</dbReference>
<dbReference type="SUPFAM" id="SSF56645">
    <property type="entry name" value="Acyl-CoA dehydrogenase NM domain-like"/>
    <property type="match status" value="1"/>
</dbReference>
<gene>
    <name evidence="10" type="ORF">SAMN04490220_0176</name>
</gene>
<dbReference type="GO" id="GO:0005886">
    <property type="term" value="C:plasma membrane"/>
    <property type="evidence" value="ECO:0007669"/>
    <property type="project" value="TreeGrafter"/>
</dbReference>
<dbReference type="InterPro" id="IPR009075">
    <property type="entry name" value="AcylCo_DH/oxidase_C"/>
</dbReference>
<dbReference type="Pfam" id="PF02771">
    <property type="entry name" value="Acyl-CoA_dh_N"/>
    <property type="match status" value="1"/>
</dbReference>
<dbReference type="PANTHER" id="PTHR43292">
    <property type="entry name" value="ACYL-COA DEHYDROGENASE"/>
    <property type="match status" value="1"/>
</dbReference>